<evidence type="ECO:0000313" key="1">
    <source>
        <dbReference type="EMBL" id="CAB4549878.1"/>
    </source>
</evidence>
<dbReference type="AlphaFoldDB" id="A0A6J6CJ85"/>
<sequence length="73" mass="7806">MNDPARWDAIRSVIDELSVEFGVAQVDLGAWLTAQWLVGPDGRPDGIHLGPGLNERFVLEAVDPALAVLAGRA</sequence>
<accession>A0A6J6CJ85</accession>
<protein>
    <submittedName>
        <fullName evidence="1">Unannotated protein</fullName>
    </submittedName>
</protein>
<name>A0A6J6CJ85_9ZZZZ</name>
<dbReference type="EMBL" id="CAEZSR010000024">
    <property type="protein sequence ID" value="CAB4549878.1"/>
    <property type="molecule type" value="Genomic_DNA"/>
</dbReference>
<proteinExistence type="predicted"/>
<organism evidence="1">
    <name type="scientific">freshwater metagenome</name>
    <dbReference type="NCBI Taxonomy" id="449393"/>
    <lineage>
        <taxon>unclassified sequences</taxon>
        <taxon>metagenomes</taxon>
        <taxon>ecological metagenomes</taxon>
    </lineage>
</organism>
<reference evidence="1" key="1">
    <citation type="submission" date="2020-05" db="EMBL/GenBank/DDBJ databases">
        <authorList>
            <person name="Chiriac C."/>
            <person name="Salcher M."/>
            <person name="Ghai R."/>
            <person name="Kavagutti S V."/>
        </authorList>
    </citation>
    <scope>NUCLEOTIDE SEQUENCE</scope>
</reference>
<gene>
    <name evidence="1" type="ORF">UFOPK1493_00969</name>
</gene>